<dbReference type="RefSeq" id="WP_060103013.1">
    <property type="nucleotide sequence ID" value="NZ_LPEQ01000009.1"/>
</dbReference>
<accession>A0A105W1H1</accession>
<dbReference type="SUPFAM" id="SSF53474">
    <property type="entry name" value="alpha/beta-Hydrolases"/>
    <property type="match status" value="1"/>
</dbReference>
<proteinExistence type="predicted"/>
<dbReference type="GO" id="GO:0006629">
    <property type="term" value="P:lipid metabolic process"/>
    <property type="evidence" value="ECO:0007669"/>
    <property type="project" value="InterPro"/>
</dbReference>
<dbReference type="InterPro" id="IPR029058">
    <property type="entry name" value="AB_hydrolase_fold"/>
</dbReference>
<comment type="caution">
    <text evidence="2">The sequence shown here is derived from an EMBL/GenBank/DDBJ whole genome shotgun (WGS) entry which is preliminary data.</text>
</comment>
<feature type="domain" description="Fungal lipase-type" evidence="1">
    <location>
        <begin position="93"/>
        <end position="234"/>
    </location>
</feature>
<gene>
    <name evidence="2" type="ORF">WT27_23550</name>
</gene>
<dbReference type="Gene3D" id="3.40.50.1820">
    <property type="entry name" value="alpha/beta hydrolase"/>
    <property type="match status" value="1"/>
</dbReference>
<dbReference type="InterPro" id="IPR051218">
    <property type="entry name" value="Sec_MonoDiacylglyc_Lipase"/>
</dbReference>
<keyword evidence="3" id="KW-1185">Reference proteome</keyword>
<evidence type="ECO:0000259" key="1">
    <source>
        <dbReference type="Pfam" id="PF01764"/>
    </source>
</evidence>
<evidence type="ECO:0000313" key="2">
    <source>
        <dbReference type="EMBL" id="KVV57910.1"/>
    </source>
</evidence>
<dbReference type="Proteomes" id="UP000062317">
    <property type="component" value="Unassembled WGS sequence"/>
</dbReference>
<dbReference type="InterPro" id="IPR002921">
    <property type="entry name" value="Fungal_lipase-type"/>
</dbReference>
<evidence type="ECO:0000313" key="3">
    <source>
        <dbReference type="Proteomes" id="UP000062317"/>
    </source>
</evidence>
<reference evidence="2 3" key="1">
    <citation type="submission" date="2015-11" db="EMBL/GenBank/DDBJ databases">
        <title>Expanding the genomic diversity of Burkholderia species for the development of highly accurate diagnostics.</title>
        <authorList>
            <person name="Sahl J."/>
            <person name="Keim P."/>
            <person name="Wagner D."/>
        </authorList>
    </citation>
    <scope>NUCLEOTIDE SEQUENCE [LARGE SCALE GENOMIC DNA]</scope>
    <source>
        <strain evidence="2 3">MSMB1301WGS</strain>
    </source>
</reference>
<dbReference type="PANTHER" id="PTHR45856:SF24">
    <property type="entry name" value="FUNGAL LIPASE-LIKE DOMAIN-CONTAINING PROTEIN"/>
    <property type="match status" value="1"/>
</dbReference>
<dbReference type="PANTHER" id="PTHR45856">
    <property type="entry name" value="ALPHA/BETA-HYDROLASES SUPERFAMILY PROTEIN"/>
    <property type="match status" value="1"/>
</dbReference>
<protein>
    <submittedName>
        <fullName evidence="2">Lipase</fullName>
    </submittedName>
</protein>
<dbReference type="AlphaFoldDB" id="A0A105W1H1"/>
<dbReference type="Pfam" id="PF01764">
    <property type="entry name" value="Lipase_3"/>
    <property type="match status" value="1"/>
</dbReference>
<name>A0A105W1H1_9BURK</name>
<sequence length="344" mass="37081">MTSSKLGQMQVNLTLAYVLNNAATDKFGHGIQHPTAPQVKKIIVDRLNGSRMTRNDQFAIVWGPAIVLDRNGYAANITAVLQSTATGEYSVVTSGTNFESPLDLMGDFSFGTLEPFSAYVRDCPSDARISAGTNGALFYVLDTPDSSRTKLADFLRTVQPSSVVNVIGHSLGGALASAIVLYLKNQSGLQAHTYNCQTFAGPTAGNAAFADYFNQQMRDRAVRVFNSRDIVPMAWNADTILHVKDVYSDAGLDTPLDTKIAVDAVSAATRPLAYAQWGAADLSASVTTPMQYRLDGTVNGHIRDFHTQVGYQHIYEYMTCLDMALSDIDIPGPGPGQVASPIVR</sequence>
<dbReference type="EMBL" id="LPEQ01000009">
    <property type="protein sequence ID" value="KVV57910.1"/>
    <property type="molecule type" value="Genomic_DNA"/>
</dbReference>
<organism evidence="2 3">
    <name type="scientific">Burkholderia territorii</name>
    <dbReference type="NCBI Taxonomy" id="1503055"/>
    <lineage>
        <taxon>Bacteria</taxon>
        <taxon>Pseudomonadati</taxon>
        <taxon>Pseudomonadota</taxon>
        <taxon>Betaproteobacteria</taxon>
        <taxon>Burkholderiales</taxon>
        <taxon>Burkholderiaceae</taxon>
        <taxon>Burkholderia</taxon>
        <taxon>Burkholderia cepacia complex</taxon>
    </lineage>
</organism>